<dbReference type="PANTHER" id="PTHR11439">
    <property type="entry name" value="GAG-POL-RELATED RETROTRANSPOSON"/>
    <property type="match status" value="1"/>
</dbReference>
<dbReference type="OrthoDB" id="3344688at2759"/>
<accession>A0A9Q3CA29</accession>
<evidence type="ECO:0000313" key="2">
    <source>
        <dbReference type="Proteomes" id="UP000765509"/>
    </source>
</evidence>
<comment type="caution">
    <text evidence="1">The sequence shown here is derived from an EMBL/GenBank/DDBJ whole genome shotgun (WGS) entry which is preliminary data.</text>
</comment>
<protein>
    <recommendedName>
        <fullName evidence="3">Reverse transcriptase Ty1/copia-type domain-containing protein</fullName>
    </recommendedName>
</protein>
<evidence type="ECO:0008006" key="3">
    <source>
        <dbReference type="Google" id="ProtNLM"/>
    </source>
</evidence>
<gene>
    <name evidence="1" type="ORF">O181_019165</name>
</gene>
<proteinExistence type="predicted"/>
<name>A0A9Q3CA29_9BASI</name>
<dbReference type="Proteomes" id="UP000765509">
    <property type="component" value="Unassembled WGS sequence"/>
</dbReference>
<dbReference type="EMBL" id="AVOT02005589">
    <property type="protein sequence ID" value="MBW0479450.1"/>
    <property type="molecule type" value="Genomic_DNA"/>
</dbReference>
<sequence length="189" mass="21455">MVKLKDTLSRELKLKCDIGIHSIVGIEVRRVGDKFELFQPALIKKLCNLNPRKITAGQPFPLMDLLSENSVKINKAYMSCRGMLLYVAQATQPYIMFLVNYLARFLINTTPKNWEELDHLISYMRGTKNKALLIESEGKEEMLKVYVDANWGGEGSRSQHGFIGFYMGSPVAWNSKRQTCVASLTCQAE</sequence>
<organism evidence="1 2">
    <name type="scientific">Austropuccinia psidii MF-1</name>
    <dbReference type="NCBI Taxonomy" id="1389203"/>
    <lineage>
        <taxon>Eukaryota</taxon>
        <taxon>Fungi</taxon>
        <taxon>Dikarya</taxon>
        <taxon>Basidiomycota</taxon>
        <taxon>Pucciniomycotina</taxon>
        <taxon>Pucciniomycetes</taxon>
        <taxon>Pucciniales</taxon>
        <taxon>Sphaerophragmiaceae</taxon>
        <taxon>Austropuccinia</taxon>
    </lineage>
</organism>
<evidence type="ECO:0000313" key="1">
    <source>
        <dbReference type="EMBL" id="MBW0479450.1"/>
    </source>
</evidence>
<keyword evidence="2" id="KW-1185">Reference proteome</keyword>
<reference evidence="1" key="1">
    <citation type="submission" date="2021-03" db="EMBL/GenBank/DDBJ databases">
        <title>Draft genome sequence of rust myrtle Austropuccinia psidii MF-1, a brazilian biotype.</title>
        <authorList>
            <person name="Quecine M.C."/>
            <person name="Pachon D.M.R."/>
            <person name="Bonatelli M.L."/>
            <person name="Correr F.H."/>
            <person name="Franceschini L.M."/>
            <person name="Leite T.F."/>
            <person name="Margarido G.R.A."/>
            <person name="Almeida C.A."/>
            <person name="Ferrarezi J.A."/>
            <person name="Labate C.A."/>
        </authorList>
    </citation>
    <scope>NUCLEOTIDE SEQUENCE</scope>
    <source>
        <strain evidence="1">MF-1</strain>
    </source>
</reference>
<dbReference type="PANTHER" id="PTHR11439:SF483">
    <property type="entry name" value="PEPTIDE SYNTHASE GLIP-LIKE, PUTATIVE (AFU_ORTHOLOGUE AFUA_3G12920)-RELATED"/>
    <property type="match status" value="1"/>
</dbReference>
<dbReference type="AlphaFoldDB" id="A0A9Q3CA29"/>